<dbReference type="GO" id="GO:0016747">
    <property type="term" value="F:acyltransferase activity, transferring groups other than amino-acyl groups"/>
    <property type="evidence" value="ECO:0007669"/>
    <property type="project" value="InterPro"/>
</dbReference>
<dbReference type="InterPro" id="IPR016181">
    <property type="entry name" value="Acyl_CoA_acyltransferase"/>
</dbReference>
<comment type="caution">
    <text evidence="2">The sequence shown here is derived from an EMBL/GenBank/DDBJ whole genome shotgun (WGS) entry which is preliminary data.</text>
</comment>
<dbReference type="Proteomes" id="UP000635142">
    <property type="component" value="Unassembled WGS sequence"/>
</dbReference>
<organism evidence="2 3">
    <name type="scientific">Sulfitobacter aestuariivivens</name>
    <dbReference type="NCBI Taxonomy" id="2766981"/>
    <lineage>
        <taxon>Bacteria</taxon>
        <taxon>Pseudomonadati</taxon>
        <taxon>Pseudomonadota</taxon>
        <taxon>Alphaproteobacteria</taxon>
        <taxon>Rhodobacterales</taxon>
        <taxon>Roseobacteraceae</taxon>
        <taxon>Sulfitobacter</taxon>
    </lineage>
</organism>
<evidence type="ECO:0000259" key="1">
    <source>
        <dbReference type="PROSITE" id="PS51186"/>
    </source>
</evidence>
<sequence length="159" mass="17152">MTPLRLAPIGPADFDRVSHITVSEHQKKFSGTVAEAFEAAEDGVDFHGIFRGQTAVGFFKIDTTYGRKYPFASNGDLGLRAFIIDLVCQGQGIATQAVLALPPYLTTRYLHAKALWLTVNKSNPAAYAAYLGGGFADTGQEWPKGDAGPQNIMRMVLAS</sequence>
<protein>
    <submittedName>
        <fullName evidence="2">GNAT family N-acetyltransferase</fullName>
    </submittedName>
</protein>
<reference evidence="2" key="1">
    <citation type="submission" date="2020-08" db="EMBL/GenBank/DDBJ databases">
        <title>Sulfitobacter aestuariivivens sp. nov., isolated from a tidal flat.</title>
        <authorList>
            <person name="Park S."/>
            <person name="Yoon J.-H."/>
        </authorList>
    </citation>
    <scope>NUCLEOTIDE SEQUENCE</scope>
    <source>
        <strain evidence="2">TSTF-M16</strain>
    </source>
</reference>
<dbReference type="AlphaFoldDB" id="A0A927D252"/>
<accession>A0A927D252</accession>
<evidence type="ECO:0000313" key="2">
    <source>
        <dbReference type="EMBL" id="MBD3662549.1"/>
    </source>
</evidence>
<dbReference type="InterPro" id="IPR000182">
    <property type="entry name" value="GNAT_dom"/>
</dbReference>
<evidence type="ECO:0000313" key="3">
    <source>
        <dbReference type="Proteomes" id="UP000635142"/>
    </source>
</evidence>
<dbReference type="EMBL" id="JACTAG010000001">
    <property type="protein sequence ID" value="MBD3662549.1"/>
    <property type="molecule type" value="Genomic_DNA"/>
</dbReference>
<gene>
    <name evidence="2" type="ORF">H9Q16_01290</name>
</gene>
<name>A0A927D252_9RHOB</name>
<dbReference type="Gene3D" id="3.40.630.30">
    <property type="match status" value="1"/>
</dbReference>
<dbReference type="Pfam" id="PF00583">
    <property type="entry name" value="Acetyltransf_1"/>
    <property type="match status" value="1"/>
</dbReference>
<dbReference type="PROSITE" id="PS51186">
    <property type="entry name" value="GNAT"/>
    <property type="match status" value="1"/>
</dbReference>
<feature type="domain" description="N-acetyltransferase" evidence="1">
    <location>
        <begin position="4"/>
        <end position="158"/>
    </location>
</feature>
<dbReference type="SUPFAM" id="SSF55729">
    <property type="entry name" value="Acyl-CoA N-acyltransferases (Nat)"/>
    <property type="match status" value="1"/>
</dbReference>
<proteinExistence type="predicted"/>
<keyword evidence="3" id="KW-1185">Reference proteome</keyword>
<dbReference type="RefSeq" id="WP_191073576.1">
    <property type="nucleotide sequence ID" value="NZ_JACTAG010000001.1"/>
</dbReference>